<dbReference type="Pfam" id="PF24961">
    <property type="entry name" value="NfeD_membrane"/>
    <property type="match status" value="1"/>
</dbReference>
<evidence type="ECO:0000313" key="9">
    <source>
        <dbReference type="EMBL" id="CAG4882469.1"/>
    </source>
</evidence>
<evidence type="ECO:0000256" key="5">
    <source>
        <dbReference type="SAM" id="MobiDB-lite"/>
    </source>
</evidence>
<dbReference type="InterPro" id="IPR002810">
    <property type="entry name" value="NfeD-like_C"/>
</dbReference>
<comment type="subcellular location">
    <subcellularLocation>
        <location evidence="1">Membrane</location>
        <topology evidence="1">Multi-pass membrane protein</topology>
    </subcellularLocation>
</comment>
<keyword evidence="4 6" id="KW-0472">Membrane</keyword>
<keyword evidence="10" id="KW-1185">Reference proteome</keyword>
<comment type="caution">
    <text evidence="9">The sequence shown here is derived from an EMBL/GenBank/DDBJ whole genome shotgun (WGS) entry which is preliminary data.</text>
</comment>
<keyword evidence="9" id="KW-0378">Hydrolase</keyword>
<evidence type="ECO:0000256" key="6">
    <source>
        <dbReference type="SAM" id="Phobius"/>
    </source>
</evidence>
<feature type="region of interest" description="Disordered" evidence="5">
    <location>
        <begin position="1"/>
        <end position="53"/>
    </location>
</feature>
<feature type="transmembrane region" description="Helical" evidence="6">
    <location>
        <begin position="259"/>
        <end position="280"/>
    </location>
</feature>
<dbReference type="GO" id="GO:0008233">
    <property type="term" value="F:peptidase activity"/>
    <property type="evidence" value="ECO:0007669"/>
    <property type="project" value="UniProtKB-KW"/>
</dbReference>
<organism evidence="9 10">
    <name type="scientific">Georgfuchsia toluolica</name>
    <dbReference type="NCBI Taxonomy" id="424218"/>
    <lineage>
        <taxon>Bacteria</taxon>
        <taxon>Pseudomonadati</taxon>
        <taxon>Pseudomonadota</taxon>
        <taxon>Betaproteobacteria</taxon>
        <taxon>Nitrosomonadales</taxon>
        <taxon>Sterolibacteriaceae</taxon>
        <taxon>Georgfuchsia</taxon>
    </lineage>
</organism>
<evidence type="ECO:0000256" key="1">
    <source>
        <dbReference type="ARBA" id="ARBA00004141"/>
    </source>
</evidence>
<feature type="transmembrane region" description="Helical" evidence="6">
    <location>
        <begin position="151"/>
        <end position="174"/>
    </location>
</feature>
<proteinExistence type="predicted"/>
<dbReference type="GO" id="GO:0006508">
    <property type="term" value="P:proteolysis"/>
    <property type="evidence" value="ECO:0007669"/>
    <property type="project" value="UniProtKB-KW"/>
</dbReference>
<keyword evidence="3 6" id="KW-1133">Transmembrane helix</keyword>
<feature type="compositionally biased region" description="Basic and acidic residues" evidence="5">
    <location>
        <begin position="23"/>
        <end position="48"/>
    </location>
</feature>
<feature type="transmembrane region" description="Helical" evidence="6">
    <location>
        <begin position="231"/>
        <end position="247"/>
    </location>
</feature>
<dbReference type="AlphaFoldDB" id="A0A916MZ20"/>
<dbReference type="Gene3D" id="3.90.226.10">
    <property type="entry name" value="2-enoyl-CoA Hydratase, Chain A, domain 1"/>
    <property type="match status" value="1"/>
</dbReference>
<feature type="domain" description="NfeD integral membrane" evidence="8">
    <location>
        <begin position="160"/>
        <end position="271"/>
    </location>
</feature>
<accession>A0A916MZ20</accession>
<dbReference type="InterPro" id="IPR056739">
    <property type="entry name" value="NfeD_membrane"/>
</dbReference>
<dbReference type="Gene3D" id="2.40.50.140">
    <property type="entry name" value="Nucleic acid-binding proteins"/>
    <property type="match status" value="1"/>
</dbReference>
<dbReference type="Proteomes" id="UP000742786">
    <property type="component" value="Unassembled WGS sequence"/>
</dbReference>
<dbReference type="InterPro" id="IPR012340">
    <property type="entry name" value="NA-bd_OB-fold"/>
</dbReference>
<evidence type="ECO:0000259" key="8">
    <source>
        <dbReference type="Pfam" id="PF24961"/>
    </source>
</evidence>
<name>A0A916MZ20_9PROT</name>
<dbReference type="InterPro" id="IPR052165">
    <property type="entry name" value="Membrane_assoc_protease"/>
</dbReference>
<keyword evidence="9" id="KW-0645">Protease</keyword>
<evidence type="ECO:0000256" key="4">
    <source>
        <dbReference type="ARBA" id="ARBA00023136"/>
    </source>
</evidence>
<evidence type="ECO:0000256" key="2">
    <source>
        <dbReference type="ARBA" id="ARBA00022692"/>
    </source>
</evidence>
<keyword evidence="2 6" id="KW-0812">Transmembrane</keyword>
<dbReference type="SUPFAM" id="SSF141322">
    <property type="entry name" value="NfeD domain-like"/>
    <property type="match status" value="1"/>
</dbReference>
<evidence type="ECO:0000259" key="7">
    <source>
        <dbReference type="Pfam" id="PF01957"/>
    </source>
</evidence>
<gene>
    <name evidence="9" type="ORF">GTOL_10350</name>
</gene>
<sequence>MAPATNLGAATPIQIGGMPDVVGKSKDEKADKKKPDGKSDADGAKSDDNEPLDLSSTLARKQVHDAAAYIRSLAQMRGRNAEWAERAVLDAASLSAAEALKLNVINLIAADVPDLLKQLNGRKIVAAGREHKLDTGSATVETLAQDWRTRFLSIITEPSIAYILLLVGLYAIVFELTNPGLMLPGVAGTICILIALYAFHLLPVNYAGLALIVLGIGFMVAEVFFPVYGSLAIGGVIAFVIGSVILIDTDAVAHGIPWGLIGGFAAASLGLLATMVGMALKARRLPVVSGREELIGSIGEVVEDCAGNGWARIHGEVWRIRSHVPLKADQRVRVVRMLDLVLEVVPESD</sequence>
<evidence type="ECO:0000313" key="10">
    <source>
        <dbReference type="Proteomes" id="UP000742786"/>
    </source>
</evidence>
<dbReference type="PANTHER" id="PTHR33507">
    <property type="entry name" value="INNER MEMBRANE PROTEIN YBBJ"/>
    <property type="match status" value="1"/>
</dbReference>
<dbReference type="Pfam" id="PF01957">
    <property type="entry name" value="NfeD"/>
    <property type="match status" value="1"/>
</dbReference>
<evidence type="ECO:0000256" key="3">
    <source>
        <dbReference type="ARBA" id="ARBA00022989"/>
    </source>
</evidence>
<protein>
    <submittedName>
        <fullName evidence="9">Membrane-bound ClpP-class protease associated with aq_911</fullName>
    </submittedName>
</protein>
<dbReference type="GO" id="GO:0016020">
    <property type="term" value="C:membrane"/>
    <property type="evidence" value="ECO:0007669"/>
    <property type="project" value="UniProtKB-SubCell"/>
</dbReference>
<dbReference type="PANTHER" id="PTHR33507:SF4">
    <property type="entry name" value="NODULATION COMPETITIVENESS PROTEIN NFED"/>
    <property type="match status" value="1"/>
</dbReference>
<feature type="domain" description="NfeD-like C-terminal" evidence="7">
    <location>
        <begin position="291"/>
        <end position="346"/>
    </location>
</feature>
<dbReference type="EMBL" id="CAJQUM010000001">
    <property type="protein sequence ID" value="CAG4882469.1"/>
    <property type="molecule type" value="Genomic_DNA"/>
</dbReference>
<dbReference type="RefSeq" id="WP_246590831.1">
    <property type="nucleotide sequence ID" value="NZ_CAJQUM010000001.1"/>
</dbReference>
<reference evidence="9" key="1">
    <citation type="submission" date="2021-04" db="EMBL/GenBank/DDBJ databases">
        <authorList>
            <person name="Hornung B."/>
        </authorList>
    </citation>
    <scope>NUCLEOTIDE SEQUENCE</scope>
    <source>
        <strain evidence="9">G5G6</strain>
    </source>
</reference>